<dbReference type="KEGG" id="aft:BBF96_14780"/>
<evidence type="ECO:0000256" key="1">
    <source>
        <dbReference type="SAM" id="MobiDB-lite"/>
    </source>
</evidence>
<proteinExistence type="predicted"/>
<dbReference type="Proteomes" id="UP000267250">
    <property type="component" value="Chromosome"/>
</dbReference>
<feature type="region of interest" description="Disordered" evidence="1">
    <location>
        <begin position="60"/>
        <end position="82"/>
    </location>
</feature>
<dbReference type="EMBL" id="CP016379">
    <property type="protein sequence ID" value="AZR74539.1"/>
    <property type="molecule type" value="Genomic_DNA"/>
</dbReference>
<accession>A0A3Q9HSX5</accession>
<evidence type="ECO:0000313" key="3">
    <source>
        <dbReference type="Proteomes" id="UP000267250"/>
    </source>
</evidence>
<dbReference type="RefSeq" id="WP_127017900.1">
    <property type="nucleotide sequence ID" value="NZ_CP016379.1"/>
</dbReference>
<reference evidence="2 3" key="1">
    <citation type="submission" date="2016-07" db="EMBL/GenBank/DDBJ databases">
        <title>Genome and transcriptome analysis of iron-reducing fermentative bacteria Anoxybacter fermentans.</title>
        <authorList>
            <person name="Zeng X."/>
            <person name="Shao Z."/>
        </authorList>
    </citation>
    <scope>NUCLEOTIDE SEQUENCE [LARGE SCALE GENOMIC DNA]</scope>
    <source>
        <strain evidence="2 3">DY22613</strain>
    </source>
</reference>
<protein>
    <submittedName>
        <fullName evidence="2">Uncharacterized protein</fullName>
    </submittedName>
</protein>
<sequence length="82" mass="9593">MQIDEVYKVVETKIDFSREYIGEIVSFTKNRLAMLENYANENKLELWSNLVEEEVKIPSQGQVPQGKVLSHKETNKTEQIYT</sequence>
<gene>
    <name evidence="2" type="ORF">BBF96_14780</name>
</gene>
<name>A0A3Q9HSX5_9FIRM</name>
<evidence type="ECO:0000313" key="2">
    <source>
        <dbReference type="EMBL" id="AZR74539.1"/>
    </source>
</evidence>
<organism evidence="2 3">
    <name type="scientific">Anoxybacter fermentans</name>
    <dbReference type="NCBI Taxonomy" id="1323375"/>
    <lineage>
        <taxon>Bacteria</taxon>
        <taxon>Bacillati</taxon>
        <taxon>Bacillota</taxon>
        <taxon>Clostridia</taxon>
        <taxon>Halanaerobiales</taxon>
        <taxon>Anoxybacter</taxon>
    </lineage>
</organism>
<dbReference type="AlphaFoldDB" id="A0A3Q9HSX5"/>
<keyword evidence="3" id="KW-1185">Reference proteome</keyword>